<dbReference type="STRING" id="1079859.SAMN04515674_107109"/>
<organism evidence="1 2">
    <name type="scientific">Pseudarcicella hirudinis</name>
    <dbReference type="NCBI Taxonomy" id="1079859"/>
    <lineage>
        <taxon>Bacteria</taxon>
        <taxon>Pseudomonadati</taxon>
        <taxon>Bacteroidota</taxon>
        <taxon>Cytophagia</taxon>
        <taxon>Cytophagales</taxon>
        <taxon>Flectobacillaceae</taxon>
        <taxon>Pseudarcicella</taxon>
    </lineage>
</organism>
<dbReference type="Pfam" id="PF08889">
    <property type="entry name" value="WbqC"/>
    <property type="match status" value="1"/>
</dbReference>
<evidence type="ECO:0000313" key="1">
    <source>
        <dbReference type="EMBL" id="SFP93012.1"/>
    </source>
</evidence>
<dbReference type="InterPro" id="IPR014985">
    <property type="entry name" value="WbqC"/>
</dbReference>
<keyword evidence="2" id="KW-1185">Reference proteome</keyword>
<proteinExistence type="predicted"/>
<gene>
    <name evidence="1" type="ORF">SAMN04515674_107109</name>
</gene>
<dbReference type="Proteomes" id="UP000199306">
    <property type="component" value="Unassembled WGS sequence"/>
</dbReference>
<name>A0A1I5UCQ8_9BACT</name>
<dbReference type="EMBL" id="FOXH01000007">
    <property type="protein sequence ID" value="SFP93012.1"/>
    <property type="molecule type" value="Genomic_DNA"/>
</dbReference>
<accession>A0A1I5UCQ8</accession>
<reference evidence="1 2" key="1">
    <citation type="submission" date="2016-10" db="EMBL/GenBank/DDBJ databases">
        <authorList>
            <person name="de Groot N.N."/>
        </authorList>
    </citation>
    <scope>NUCLEOTIDE SEQUENCE [LARGE SCALE GENOMIC DNA]</scope>
    <source>
        <strain evidence="2">E92,LMG 26720,CCM 7988</strain>
    </source>
</reference>
<dbReference type="AlphaFoldDB" id="A0A1I5UCQ8"/>
<protein>
    <submittedName>
        <fullName evidence="1">WbqC-like protein family protein</fullName>
    </submittedName>
</protein>
<sequence length="244" mass="28433">MQPTYLPWLGYFDMIDKVDVFVFLDNVQLMQRSWQTRNRIKNIKGEEIILSIPVKKTARFDEITILNAEPNNESKWSVDHLRKIEDAYRKSTYFSTVNPLIKEFYSQTFTSLADFHCKFISQICNWIGIDTPLIRASDLGSFPEIKDVKTVKIIRAINCNSYLSARGSAEYIEANTPGGEFTKHNIPLYYHNYEHPQYPQINGAFLPFMGIIDLLYNVGFEQSLSIIKTGRRNDIYYSEFLRPV</sequence>
<evidence type="ECO:0000313" key="2">
    <source>
        <dbReference type="Proteomes" id="UP000199306"/>
    </source>
</evidence>